<name>A0AAD3E227_9CHLO</name>
<dbReference type="InterPro" id="IPR011051">
    <property type="entry name" value="RmlC_Cupin_sf"/>
</dbReference>
<evidence type="ECO:0000313" key="3">
    <source>
        <dbReference type="EMBL" id="GFR50888.1"/>
    </source>
</evidence>
<protein>
    <recommendedName>
        <fullName evidence="2">(S)-ureidoglycine aminohydrolase cupin domain-containing protein</fullName>
    </recommendedName>
</protein>
<dbReference type="Pfam" id="PF05899">
    <property type="entry name" value="Cupin_3"/>
    <property type="match status" value="1"/>
</dbReference>
<dbReference type="EMBL" id="BMAR01000042">
    <property type="protein sequence ID" value="GFR50888.1"/>
    <property type="molecule type" value="Genomic_DNA"/>
</dbReference>
<dbReference type="InterPro" id="IPR008579">
    <property type="entry name" value="UGlyAH_Cupin_dom"/>
</dbReference>
<gene>
    <name evidence="3" type="ORF">Agub_g13179</name>
</gene>
<sequence>LIRLVPAFSMMLSSAPATGAVIGSRARSNCVRTVRLVVRASAKKINVQRQPSDEVLMSKGVRSWPKWSCGVSKFPWTYQESETCYILEGKVIVTPTGGEAVEIGAGELATFPAGMSCTWDVKAPISKHYNFH</sequence>
<dbReference type="PANTHER" id="PTHR33271:SF22">
    <property type="entry name" value="OS04G0445200 PROTEIN"/>
    <property type="match status" value="1"/>
</dbReference>
<keyword evidence="1" id="KW-0732">Signal</keyword>
<accession>A0AAD3E227</accession>
<dbReference type="PANTHER" id="PTHR33271">
    <property type="entry name" value="OS04G0445200 PROTEIN"/>
    <property type="match status" value="1"/>
</dbReference>
<keyword evidence="4" id="KW-1185">Reference proteome</keyword>
<dbReference type="SUPFAM" id="SSF51182">
    <property type="entry name" value="RmlC-like cupins"/>
    <property type="match status" value="1"/>
</dbReference>
<feature type="non-terminal residue" evidence="3">
    <location>
        <position position="132"/>
    </location>
</feature>
<feature type="chain" id="PRO_5041998625" description="(S)-ureidoglycine aminohydrolase cupin domain-containing protein" evidence="1">
    <location>
        <begin position="20"/>
        <end position="132"/>
    </location>
</feature>
<evidence type="ECO:0000256" key="1">
    <source>
        <dbReference type="SAM" id="SignalP"/>
    </source>
</evidence>
<evidence type="ECO:0000313" key="4">
    <source>
        <dbReference type="Proteomes" id="UP001054857"/>
    </source>
</evidence>
<dbReference type="InterPro" id="IPR014710">
    <property type="entry name" value="RmlC-like_jellyroll"/>
</dbReference>
<dbReference type="AlphaFoldDB" id="A0AAD3E227"/>
<feature type="signal peptide" evidence="1">
    <location>
        <begin position="1"/>
        <end position="19"/>
    </location>
</feature>
<proteinExistence type="predicted"/>
<dbReference type="CDD" id="cd02227">
    <property type="entry name" value="cupin_TM1112-like"/>
    <property type="match status" value="1"/>
</dbReference>
<feature type="domain" description="(S)-ureidoglycine aminohydrolase cupin" evidence="2">
    <location>
        <begin position="59"/>
        <end position="129"/>
    </location>
</feature>
<comment type="caution">
    <text evidence="3">The sequence shown here is derived from an EMBL/GenBank/DDBJ whole genome shotgun (WGS) entry which is preliminary data.</text>
</comment>
<dbReference type="Proteomes" id="UP001054857">
    <property type="component" value="Unassembled WGS sequence"/>
</dbReference>
<evidence type="ECO:0000259" key="2">
    <source>
        <dbReference type="Pfam" id="PF05899"/>
    </source>
</evidence>
<dbReference type="Gene3D" id="2.60.120.10">
    <property type="entry name" value="Jelly Rolls"/>
    <property type="match status" value="1"/>
</dbReference>
<reference evidence="3 4" key="1">
    <citation type="journal article" date="2021" name="Sci. Rep.">
        <title>Genome sequencing of the multicellular alga Astrephomene provides insights into convergent evolution of germ-soma differentiation.</title>
        <authorList>
            <person name="Yamashita S."/>
            <person name="Yamamoto K."/>
            <person name="Matsuzaki R."/>
            <person name="Suzuki S."/>
            <person name="Yamaguchi H."/>
            <person name="Hirooka S."/>
            <person name="Minakuchi Y."/>
            <person name="Miyagishima S."/>
            <person name="Kawachi M."/>
            <person name="Toyoda A."/>
            <person name="Nozaki H."/>
        </authorList>
    </citation>
    <scope>NUCLEOTIDE SEQUENCE [LARGE SCALE GENOMIC DNA]</scope>
    <source>
        <strain evidence="3 4">NIES-4017</strain>
    </source>
</reference>
<organism evidence="3 4">
    <name type="scientific">Astrephomene gubernaculifera</name>
    <dbReference type="NCBI Taxonomy" id="47775"/>
    <lineage>
        <taxon>Eukaryota</taxon>
        <taxon>Viridiplantae</taxon>
        <taxon>Chlorophyta</taxon>
        <taxon>core chlorophytes</taxon>
        <taxon>Chlorophyceae</taxon>
        <taxon>CS clade</taxon>
        <taxon>Chlamydomonadales</taxon>
        <taxon>Astrephomenaceae</taxon>
        <taxon>Astrephomene</taxon>
    </lineage>
</organism>